<proteinExistence type="predicted"/>
<dbReference type="Proteomes" id="UP001501237">
    <property type="component" value="Unassembled WGS sequence"/>
</dbReference>
<dbReference type="InterPro" id="IPR007278">
    <property type="entry name" value="DUF397"/>
</dbReference>
<feature type="region of interest" description="Disordered" evidence="1">
    <location>
        <begin position="39"/>
        <end position="85"/>
    </location>
</feature>
<evidence type="ECO:0000259" key="2">
    <source>
        <dbReference type="Pfam" id="PF04149"/>
    </source>
</evidence>
<comment type="caution">
    <text evidence="3">The sequence shown here is derived from an EMBL/GenBank/DDBJ whole genome shotgun (WGS) entry which is preliminary data.</text>
</comment>
<keyword evidence="4" id="KW-1185">Reference proteome</keyword>
<dbReference type="EMBL" id="BAAAUV010000014">
    <property type="protein sequence ID" value="GAA3224730.1"/>
    <property type="molecule type" value="Genomic_DNA"/>
</dbReference>
<name>A0ABP6QIA4_9ACTN</name>
<feature type="domain" description="DUF397" evidence="2">
    <location>
        <begin position="12"/>
        <end position="62"/>
    </location>
</feature>
<evidence type="ECO:0000313" key="3">
    <source>
        <dbReference type="EMBL" id="GAA3224730.1"/>
    </source>
</evidence>
<protein>
    <recommendedName>
        <fullName evidence="2">DUF397 domain-containing protein</fullName>
    </recommendedName>
</protein>
<dbReference type="Pfam" id="PF04149">
    <property type="entry name" value="DUF397"/>
    <property type="match status" value="1"/>
</dbReference>
<evidence type="ECO:0000313" key="4">
    <source>
        <dbReference type="Proteomes" id="UP001501237"/>
    </source>
</evidence>
<accession>A0ABP6QIA4</accession>
<sequence length="120" mass="12260">MTDGTADHAHLDWRMSSHTTSSECVEVAVAPAVIHIRDSKHRDRPSLRLTPAQWGSLHQGLKNGPGPAGDRGPGRPERSVFSGDAGSGGVCDVDAWAVAGAVAAASAGGRGEAAGVRDLV</sequence>
<gene>
    <name evidence="3" type="ORF">GCM10010468_51990</name>
</gene>
<organism evidence="3 4">
    <name type="scientific">Actinocorallia longicatena</name>
    <dbReference type="NCBI Taxonomy" id="111803"/>
    <lineage>
        <taxon>Bacteria</taxon>
        <taxon>Bacillati</taxon>
        <taxon>Actinomycetota</taxon>
        <taxon>Actinomycetes</taxon>
        <taxon>Streptosporangiales</taxon>
        <taxon>Thermomonosporaceae</taxon>
        <taxon>Actinocorallia</taxon>
    </lineage>
</organism>
<reference evidence="4" key="1">
    <citation type="journal article" date="2019" name="Int. J. Syst. Evol. Microbiol.">
        <title>The Global Catalogue of Microorganisms (GCM) 10K type strain sequencing project: providing services to taxonomists for standard genome sequencing and annotation.</title>
        <authorList>
            <consortium name="The Broad Institute Genomics Platform"/>
            <consortium name="The Broad Institute Genome Sequencing Center for Infectious Disease"/>
            <person name="Wu L."/>
            <person name="Ma J."/>
        </authorList>
    </citation>
    <scope>NUCLEOTIDE SEQUENCE [LARGE SCALE GENOMIC DNA]</scope>
    <source>
        <strain evidence="4">JCM 9377</strain>
    </source>
</reference>
<dbReference type="RefSeq" id="WP_344833067.1">
    <property type="nucleotide sequence ID" value="NZ_BAAAUV010000014.1"/>
</dbReference>
<evidence type="ECO:0000256" key="1">
    <source>
        <dbReference type="SAM" id="MobiDB-lite"/>
    </source>
</evidence>